<dbReference type="RefSeq" id="WP_143985205.1">
    <property type="nucleotide sequence ID" value="NZ_CP041692.1"/>
</dbReference>
<gene>
    <name evidence="2" type="ORF">FOE78_04235</name>
</gene>
<evidence type="ECO:0000256" key="1">
    <source>
        <dbReference type="SAM" id="MobiDB-lite"/>
    </source>
</evidence>
<dbReference type="AlphaFoldDB" id="A0A516PVL1"/>
<keyword evidence="3" id="KW-1185">Reference proteome</keyword>
<sequence>MSAQSHDPRPTWPDKTPAGIRACLLPEDLDEFDAEFHQVMSEATASYDLNGVNDFVQRWYPVAVSSLDPQSHRRMLETARKLNAGEHVPTEPWEETRRRLGI</sequence>
<dbReference type="Proteomes" id="UP000319263">
    <property type="component" value="Chromosome"/>
</dbReference>
<organism evidence="2 3">
    <name type="scientific">Microlunatus elymi</name>
    <dbReference type="NCBI Taxonomy" id="2596828"/>
    <lineage>
        <taxon>Bacteria</taxon>
        <taxon>Bacillati</taxon>
        <taxon>Actinomycetota</taxon>
        <taxon>Actinomycetes</taxon>
        <taxon>Propionibacteriales</taxon>
        <taxon>Propionibacteriaceae</taxon>
        <taxon>Microlunatus</taxon>
    </lineage>
</organism>
<dbReference type="InterPro" id="IPR046214">
    <property type="entry name" value="DUF6247"/>
</dbReference>
<dbReference type="Pfam" id="PF19760">
    <property type="entry name" value="DUF6247"/>
    <property type="match status" value="1"/>
</dbReference>
<evidence type="ECO:0000313" key="3">
    <source>
        <dbReference type="Proteomes" id="UP000319263"/>
    </source>
</evidence>
<protein>
    <submittedName>
        <fullName evidence="2">Uncharacterized protein</fullName>
    </submittedName>
</protein>
<dbReference type="KEGG" id="mik:FOE78_04235"/>
<dbReference type="OrthoDB" id="3533046at2"/>
<reference evidence="2 3" key="1">
    <citation type="submission" date="2019-07" db="EMBL/GenBank/DDBJ databases">
        <title>Microlunatus dokdonensis sp. nov. isolated from the rhizospheric soil of the wild plant Elymus tsukushiensis.</title>
        <authorList>
            <person name="Ghim S.-Y."/>
            <person name="Hwang Y.-J."/>
            <person name="Son J.-S."/>
            <person name="Shin J.-H."/>
        </authorList>
    </citation>
    <scope>NUCLEOTIDE SEQUENCE [LARGE SCALE GENOMIC DNA]</scope>
    <source>
        <strain evidence="2 3">KUDC0627</strain>
    </source>
</reference>
<proteinExistence type="predicted"/>
<dbReference type="EMBL" id="CP041692">
    <property type="protein sequence ID" value="QDP95224.1"/>
    <property type="molecule type" value="Genomic_DNA"/>
</dbReference>
<name>A0A516PVL1_9ACTN</name>
<accession>A0A516PVL1</accession>
<evidence type="ECO:0000313" key="2">
    <source>
        <dbReference type="EMBL" id="QDP95224.1"/>
    </source>
</evidence>
<feature type="region of interest" description="Disordered" evidence="1">
    <location>
        <begin position="79"/>
        <end position="102"/>
    </location>
</feature>